<accession>A0AAC9W451</accession>
<keyword evidence="1" id="KW-0812">Transmembrane</keyword>
<protein>
    <recommendedName>
        <fullName evidence="4">SdpI/YhfL family protein</fullName>
    </recommendedName>
</protein>
<dbReference type="AlphaFoldDB" id="A0AAC9W451"/>
<dbReference type="EMBL" id="CP019962">
    <property type="protein sequence ID" value="ARD66956.1"/>
    <property type="molecule type" value="Genomic_DNA"/>
</dbReference>
<dbReference type="Pfam" id="PF13630">
    <property type="entry name" value="SdpI"/>
    <property type="match status" value="1"/>
</dbReference>
<dbReference type="RefSeq" id="WP_013380075.1">
    <property type="nucleotide sequence ID" value="NZ_CP019962.1"/>
</dbReference>
<sequence length="117" mass="13317">MDLTPFTFLIPAVCIVFGALFLWHPPKDINGLYGYRTSRSMKNEDTWAFAHAVCGKIWLIMGLVMLAVLGLALLLFREQYAEASLYIQISQDVLLILSFFPVEKALKDTFDENGKRK</sequence>
<gene>
    <name evidence="2" type="ORF">B2M23_16105</name>
</gene>
<name>A0AAC9W451_EUBLI</name>
<organism evidence="2 3">
    <name type="scientific">Eubacterium limosum</name>
    <dbReference type="NCBI Taxonomy" id="1736"/>
    <lineage>
        <taxon>Bacteria</taxon>
        <taxon>Bacillati</taxon>
        <taxon>Bacillota</taxon>
        <taxon>Clostridia</taxon>
        <taxon>Eubacteriales</taxon>
        <taxon>Eubacteriaceae</taxon>
        <taxon>Eubacterium</taxon>
    </lineage>
</organism>
<feature type="transmembrane region" description="Helical" evidence="1">
    <location>
        <begin position="46"/>
        <end position="76"/>
    </location>
</feature>
<evidence type="ECO:0000313" key="2">
    <source>
        <dbReference type="EMBL" id="ARD66956.1"/>
    </source>
</evidence>
<feature type="transmembrane region" description="Helical" evidence="1">
    <location>
        <begin position="6"/>
        <end position="25"/>
    </location>
</feature>
<evidence type="ECO:0000256" key="1">
    <source>
        <dbReference type="SAM" id="Phobius"/>
    </source>
</evidence>
<dbReference type="GeneID" id="68362972"/>
<proteinExistence type="predicted"/>
<reference evidence="3" key="1">
    <citation type="journal article" date="2017" name="Sci. Rep.">
        <title>Determination of the Genome and Primary Transcriptome of Syngas Fermenting Eubacterium limosum ATCC 8486.</title>
        <authorList>
            <person name="Song Y."/>
            <person name="Shin J."/>
            <person name="Jeong Y."/>
            <person name="Jin S."/>
            <person name="Lee J.K."/>
            <person name="Kim D.R."/>
            <person name="Kim S.C."/>
            <person name="Cho S."/>
            <person name="Cho B.K."/>
        </authorList>
    </citation>
    <scope>NUCLEOTIDE SEQUENCE [LARGE SCALE GENOMIC DNA]</scope>
    <source>
        <strain evidence="3">ATCC 8486</strain>
    </source>
</reference>
<evidence type="ECO:0008006" key="4">
    <source>
        <dbReference type="Google" id="ProtNLM"/>
    </source>
</evidence>
<evidence type="ECO:0000313" key="3">
    <source>
        <dbReference type="Proteomes" id="UP000192391"/>
    </source>
</evidence>
<keyword evidence="1" id="KW-1133">Transmembrane helix</keyword>
<dbReference type="Proteomes" id="UP000192391">
    <property type="component" value="Chromosome"/>
</dbReference>
<dbReference type="KEGG" id="elim:B2M23_16105"/>
<keyword evidence="1" id="KW-0472">Membrane</keyword>
<dbReference type="InterPro" id="IPR025962">
    <property type="entry name" value="SdpI/YhfL"/>
</dbReference>